<keyword evidence="1" id="KW-0732">Signal</keyword>
<keyword evidence="3" id="KW-1185">Reference proteome</keyword>
<dbReference type="InterPro" id="IPR007433">
    <property type="entry name" value="DUF481"/>
</dbReference>
<dbReference type="SUPFAM" id="SSF56935">
    <property type="entry name" value="Porins"/>
    <property type="match status" value="1"/>
</dbReference>
<proteinExistence type="predicted"/>
<organism evidence="2 3">
    <name type="scientific">Noviherbaspirillum album</name>
    <dbReference type="NCBI Taxonomy" id="3080276"/>
    <lineage>
        <taxon>Bacteria</taxon>
        <taxon>Pseudomonadati</taxon>
        <taxon>Pseudomonadota</taxon>
        <taxon>Betaproteobacteria</taxon>
        <taxon>Burkholderiales</taxon>
        <taxon>Oxalobacteraceae</taxon>
        <taxon>Noviherbaspirillum</taxon>
    </lineage>
</organism>
<protein>
    <submittedName>
        <fullName evidence="2">DUF481 domain-containing protein</fullName>
    </submittedName>
</protein>
<evidence type="ECO:0000313" key="3">
    <source>
        <dbReference type="Proteomes" id="UP001352263"/>
    </source>
</evidence>
<evidence type="ECO:0000256" key="1">
    <source>
        <dbReference type="SAM" id="SignalP"/>
    </source>
</evidence>
<reference evidence="2 3" key="1">
    <citation type="submission" date="2023-10" db="EMBL/GenBank/DDBJ databases">
        <title>Noviherbaspirillum sp. CPCC 100848 genome assembly.</title>
        <authorList>
            <person name="Li X.Y."/>
            <person name="Fang X.M."/>
        </authorList>
    </citation>
    <scope>NUCLEOTIDE SEQUENCE [LARGE SCALE GENOMIC DNA]</scope>
    <source>
        <strain evidence="2 3">CPCC 100848</strain>
    </source>
</reference>
<dbReference type="EMBL" id="JAWIIV010000013">
    <property type="protein sequence ID" value="MEC4720695.1"/>
    <property type="molecule type" value="Genomic_DNA"/>
</dbReference>
<accession>A0ABU6JAL9</accession>
<dbReference type="RefSeq" id="WP_326507411.1">
    <property type="nucleotide sequence ID" value="NZ_JAWIIV010000013.1"/>
</dbReference>
<dbReference type="Proteomes" id="UP001352263">
    <property type="component" value="Unassembled WGS sequence"/>
</dbReference>
<evidence type="ECO:0000313" key="2">
    <source>
        <dbReference type="EMBL" id="MEC4720695.1"/>
    </source>
</evidence>
<feature type="chain" id="PRO_5045962190" evidence="1">
    <location>
        <begin position="25"/>
        <end position="365"/>
    </location>
</feature>
<comment type="caution">
    <text evidence="2">The sequence shown here is derived from an EMBL/GenBank/DDBJ whole genome shotgun (WGS) entry which is preliminary data.</text>
</comment>
<feature type="signal peptide" evidence="1">
    <location>
        <begin position="1"/>
        <end position="24"/>
    </location>
</feature>
<sequence length="365" mass="39603">MKAINGSSAILAAAMALCTQTASAQGTPPAAPAATAAPAAKPVPGATADYQAGYDAGYKAAMEALKASAMPATAAAPTSAQAAAVAPTAVAVAAPAPGANNEPKDWWNHSALLYRQLDPAWRHHAELQFSATGLNGNDTGHALRGTGKLFSRSNRWTNELVASIDKRKIVQAGGAVNQRDYKMLQESLRYDITSNLYGSAGFIIERDDVNFIDRRDTVLAGFGYYLFDTPTMRLNAFVGLGKLDETYLAPVPSLVGISSRDSGLLYFYQTFDWQLSQNWTLQQGFRQIRDLDESGRYVLASSGPTPYTAAEFVKRYRNVSNVSLNYQLSPRSVLSFGVESRYDSNPWPDVRPRDTVRRISVNLLY</sequence>
<dbReference type="Pfam" id="PF04338">
    <property type="entry name" value="DUF481"/>
    <property type="match status" value="1"/>
</dbReference>
<name>A0ABU6JAL9_9BURK</name>
<gene>
    <name evidence="2" type="ORF">RY831_16145</name>
</gene>